<protein>
    <submittedName>
        <fullName evidence="1">Uncharacterized protein</fullName>
    </submittedName>
</protein>
<organism evidence="1">
    <name type="scientific">Borrelia crocidurae DOU</name>
    <dbReference type="NCBI Taxonomy" id="1293575"/>
    <lineage>
        <taxon>Bacteria</taxon>
        <taxon>Pseudomonadati</taxon>
        <taxon>Spirochaetota</taxon>
        <taxon>Spirochaetia</taxon>
        <taxon>Spirochaetales</taxon>
        <taxon>Borreliaceae</taxon>
        <taxon>Borrelia</taxon>
    </lineage>
</organism>
<evidence type="ECO:0000313" key="1">
    <source>
        <dbReference type="EMBL" id="AHH07660.1"/>
    </source>
</evidence>
<gene>
    <name evidence="1" type="ORF">BCD_1594</name>
</gene>
<dbReference type="EMBL" id="CP004330">
    <property type="protein sequence ID" value="AHH07660.1"/>
    <property type="molecule type" value="Genomic_DNA"/>
</dbReference>
<accession>W5SL97</accession>
<proteinExistence type="predicted"/>
<geneLocation type="plasmid" evidence="1">
    <name>unnamed</name>
</geneLocation>
<name>W5SL97_9SPIR</name>
<reference evidence="1" key="1">
    <citation type="submission" date="2013-02" db="EMBL/GenBank/DDBJ databases">
        <title>Comparative genomics of Borrelia species.</title>
        <authorList>
            <person name="Schwan T.G."/>
            <person name="Raffel S.J."/>
            <person name="Porcella S.F."/>
        </authorList>
    </citation>
    <scope>NUCLEOTIDE SEQUENCE</scope>
    <source>
        <strain evidence="1">DOU</strain>
        <plasmid evidence="1">unnamed</plasmid>
    </source>
</reference>
<dbReference type="HOGENOM" id="CLU_3340872_0_0_12"/>
<keyword evidence="1" id="KW-0614">Plasmid</keyword>
<dbReference type="AlphaFoldDB" id="W5SL97"/>
<sequence length="37" mass="4263">MRLGGKLRDISLGCFFLFVFSMKSEKLIVSKNKKGKR</sequence>